<organism evidence="1 2">
    <name type="scientific">Hassallia byssoidea VB512170</name>
    <dbReference type="NCBI Taxonomy" id="1304833"/>
    <lineage>
        <taxon>Bacteria</taxon>
        <taxon>Bacillati</taxon>
        <taxon>Cyanobacteriota</taxon>
        <taxon>Cyanophyceae</taxon>
        <taxon>Nostocales</taxon>
        <taxon>Tolypothrichaceae</taxon>
        <taxon>Hassallia</taxon>
    </lineage>
</organism>
<dbReference type="AlphaFoldDB" id="A0A846HGU0"/>
<dbReference type="Gene3D" id="3.40.50.1360">
    <property type="match status" value="1"/>
</dbReference>
<accession>A0A846HGU0</accession>
<reference evidence="1 2" key="1">
    <citation type="journal article" date="2015" name="Genome Announc.">
        <title>Draft Genome Sequence of Cyanobacterium Hassallia byssoidea Strain VB512170, Isolated from Monuments in India.</title>
        <authorList>
            <person name="Singh D."/>
            <person name="Chandrababunaidu M.M."/>
            <person name="Panda A."/>
            <person name="Sen D."/>
            <person name="Bhattacharyya S."/>
            <person name="Adhikary S.P."/>
            <person name="Tripathy S."/>
        </authorList>
    </citation>
    <scope>NUCLEOTIDE SEQUENCE [LARGE SCALE GENOMIC DNA]</scope>
    <source>
        <strain evidence="1 2">VB512170</strain>
    </source>
</reference>
<dbReference type="EMBL" id="JTCM02000104">
    <property type="protein sequence ID" value="NEU76313.1"/>
    <property type="molecule type" value="Genomic_DNA"/>
</dbReference>
<proteinExistence type="predicted"/>
<evidence type="ECO:0000313" key="2">
    <source>
        <dbReference type="Proteomes" id="UP000031549"/>
    </source>
</evidence>
<dbReference type="Proteomes" id="UP000031549">
    <property type="component" value="Unassembled WGS sequence"/>
</dbReference>
<name>A0A846HGU0_9CYAN</name>
<gene>
    <name evidence="1" type="ORF">PI95_028260</name>
</gene>
<keyword evidence="2" id="KW-1185">Reference proteome</keyword>
<protein>
    <submittedName>
        <fullName evidence="1">Uncharacterized protein</fullName>
    </submittedName>
</protein>
<evidence type="ECO:0000313" key="1">
    <source>
        <dbReference type="EMBL" id="NEU76313.1"/>
    </source>
</evidence>
<sequence length="48" mass="5227">MLKTVLEGQYQPDRLPAQIIRPTQGKVVWMVDRAAASSLSTAISSTPN</sequence>
<dbReference type="RefSeq" id="WP_163519278.1">
    <property type="nucleotide sequence ID" value="NZ_JTCM02000104.1"/>
</dbReference>
<comment type="caution">
    <text evidence="1">The sequence shown here is derived from an EMBL/GenBank/DDBJ whole genome shotgun (WGS) entry which is preliminary data.</text>
</comment>